<protein>
    <submittedName>
        <fullName evidence="1">Uncharacterized protein</fullName>
    </submittedName>
</protein>
<gene>
    <name evidence="1" type="ORF">FPZ49_10890</name>
</gene>
<dbReference type="EMBL" id="VNJI01000011">
    <property type="protein sequence ID" value="TVY09870.1"/>
    <property type="molecule type" value="Genomic_DNA"/>
</dbReference>
<dbReference type="AlphaFoldDB" id="A0A559KCM0"/>
<keyword evidence="2" id="KW-1185">Reference proteome</keyword>
<dbReference type="RefSeq" id="WP_144846404.1">
    <property type="nucleotide sequence ID" value="NZ_VNJI01000011.1"/>
</dbReference>
<evidence type="ECO:0000313" key="2">
    <source>
        <dbReference type="Proteomes" id="UP000317036"/>
    </source>
</evidence>
<organism evidence="1 2">
    <name type="scientific">Paenibacillus cremeus</name>
    <dbReference type="NCBI Taxonomy" id="2163881"/>
    <lineage>
        <taxon>Bacteria</taxon>
        <taxon>Bacillati</taxon>
        <taxon>Bacillota</taxon>
        <taxon>Bacilli</taxon>
        <taxon>Bacillales</taxon>
        <taxon>Paenibacillaceae</taxon>
        <taxon>Paenibacillus</taxon>
    </lineage>
</organism>
<evidence type="ECO:0000313" key="1">
    <source>
        <dbReference type="EMBL" id="TVY09870.1"/>
    </source>
</evidence>
<reference evidence="1 2" key="1">
    <citation type="submission" date="2019-07" db="EMBL/GenBank/DDBJ databases">
        <authorList>
            <person name="Kim J."/>
        </authorList>
    </citation>
    <scope>NUCLEOTIDE SEQUENCE [LARGE SCALE GENOMIC DNA]</scope>
    <source>
        <strain evidence="1 2">JC52</strain>
    </source>
</reference>
<name>A0A559KCM0_9BACL</name>
<sequence>MMKIKTYDVYFYFGVYVPNPFMKASKVVEVEIEENSTEKDIILKALGKIGAYPKTYAANVIERK</sequence>
<accession>A0A559KCM0</accession>
<comment type="caution">
    <text evidence="1">The sequence shown here is derived from an EMBL/GenBank/DDBJ whole genome shotgun (WGS) entry which is preliminary data.</text>
</comment>
<dbReference type="Proteomes" id="UP000317036">
    <property type="component" value="Unassembled WGS sequence"/>
</dbReference>
<proteinExistence type="predicted"/>